<name>A0ABS6Q2Q5_9PSED</name>
<dbReference type="InterPro" id="IPR038740">
    <property type="entry name" value="BioF2-like_GNAT_dom"/>
</dbReference>
<dbReference type="EMBL" id="JAHSTV010000016">
    <property type="protein sequence ID" value="MBV4467007.1"/>
    <property type="molecule type" value="Genomic_DNA"/>
</dbReference>
<keyword evidence="3" id="KW-0012">Acyltransferase</keyword>
<dbReference type="Proteomes" id="UP000886900">
    <property type="component" value="Unassembled WGS sequence"/>
</dbReference>
<feature type="region of interest" description="Disordered" evidence="1">
    <location>
        <begin position="378"/>
        <end position="412"/>
    </location>
</feature>
<protein>
    <submittedName>
        <fullName evidence="3">GNAT family N-acetyltransferase</fullName>
        <ecNumber evidence="3">2.3.1.-</ecNumber>
    </submittedName>
</protein>
<evidence type="ECO:0000256" key="1">
    <source>
        <dbReference type="SAM" id="MobiDB-lite"/>
    </source>
</evidence>
<dbReference type="RefSeq" id="WP_217858602.1">
    <property type="nucleotide sequence ID" value="NZ_JAHSTV010000016.1"/>
</dbReference>
<dbReference type="EC" id="2.3.1.-" evidence="3"/>
<gene>
    <name evidence="3" type="ORF">KVG95_27210</name>
</gene>
<keyword evidence="3" id="KW-0808">Transferase</keyword>
<feature type="domain" description="N-acetyltransferase" evidence="2">
    <location>
        <begin position="189"/>
        <end position="351"/>
    </location>
</feature>
<evidence type="ECO:0000313" key="4">
    <source>
        <dbReference type="Proteomes" id="UP000886900"/>
    </source>
</evidence>
<evidence type="ECO:0000259" key="2">
    <source>
        <dbReference type="PROSITE" id="PS51186"/>
    </source>
</evidence>
<reference evidence="3" key="1">
    <citation type="submission" date="2021-06" db="EMBL/GenBank/DDBJ databases">
        <title>Updating the genus Pseudomonas: Description of 43 new species and partition of the Pseudomonas putida group.</title>
        <authorList>
            <person name="Girard L."/>
            <person name="Lood C."/>
            <person name="Vandamme P."/>
            <person name="Rokni-Zadeh H."/>
            <person name="Van Noort V."/>
            <person name="Hofte M."/>
            <person name="Lavigne R."/>
            <person name="De Mot R."/>
        </authorList>
    </citation>
    <scope>NUCLEOTIDE SEQUENCE</scope>
    <source>
        <strain evidence="3">SWRI79</strain>
    </source>
</reference>
<dbReference type="InterPro" id="IPR000182">
    <property type="entry name" value="GNAT_dom"/>
</dbReference>
<comment type="caution">
    <text evidence="3">The sequence shown here is derived from an EMBL/GenBank/DDBJ whole genome shotgun (WGS) entry which is preliminary data.</text>
</comment>
<dbReference type="GO" id="GO:0016746">
    <property type="term" value="F:acyltransferase activity"/>
    <property type="evidence" value="ECO:0007669"/>
    <property type="project" value="UniProtKB-KW"/>
</dbReference>
<accession>A0ABS6Q2Q5</accession>
<sequence length="412" mass="46679">MVARFEWRTSLCAPDFPAAAYEGLRLRVPDHTPFNTLAWLCASEQALTAGERLHVLLGWQGDELALCLPLVASVERFGRLPFRVLRHLGYPLTDRLALLTCLDTDSMRKALVIIRRHLPHAMLQLNELSEPIGEESALTAWMAHSSTGERRLSCRVPVHLISEADHQEVSGDPRYKLRRARKRILAYGAQIRRVIPDAATIGPLLQALSDVEAQSWKGVEGVGIFTSNRSRQWIDLAFTALAKQGLLRVILLELDGRCISYRLGLLEQGRLYDYNLAFLPKYADLGSGRVLLEEWIRWGLDDNWHWIDASRVSLKSSSHQLHERMTGQLEHWRWSFYSWRPSGLALGLTMRLWHHFKPWLKKWRAWREALLPVAEPTPAPDAAAAAAAADKGPAPTEKTMEGKHASPSHSQR</sequence>
<proteinExistence type="predicted"/>
<dbReference type="Pfam" id="PF13480">
    <property type="entry name" value="Acetyltransf_6"/>
    <property type="match status" value="1"/>
</dbReference>
<evidence type="ECO:0000313" key="3">
    <source>
        <dbReference type="EMBL" id="MBV4467007.1"/>
    </source>
</evidence>
<dbReference type="PROSITE" id="PS51186">
    <property type="entry name" value="GNAT"/>
    <property type="match status" value="1"/>
</dbReference>
<keyword evidence="4" id="KW-1185">Reference proteome</keyword>
<feature type="compositionally biased region" description="Low complexity" evidence="1">
    <location>
        <begin position="378"/>
        <end position="395"/>
    </location>
</feature>
<organism evidence="3 4">
    <name type="scientific">Pseudomonas farris</name>
    <dbReference type="NCBI Taxonomy" id="2841207"/>
    <lineage>
        <taxon>Bacteria</taxon>
        <taxon>Pseudomonadati</taxon>
        <taxon>Pseudomonadota</taxon>
        <taxon>Gammaproteobacteria</taxon>
        <taxon>Pseudomonadales</taxon>
        <taxon>Pseudomonadaceae</taxon>
        <taxon>Pseudomonas</taxon>
    </lineage>
</organism>